<proteinExistence type="predicted"/>
<comment type="caution">
    <text evidence="1">The sequence shown here is derived from an EMBL/GenBank/DDBJ whole genome shotgun (WGS) entry which is preliminary data.</text>
</comment>
<evidence type="ECO:0000313" key="2">
    <source>
        <dbReference type="Proteomes" id="UP000285725"/>
    </source>
</evidence>
<reference evidence="1 2" key="1">
    <citation type="submission" date="2018-08" db="EMBL/GenBank/DDBJ databases">
        <title>A genome reference for cultivated species of the human gut microbiota.</title>
        <authorList>
            <person name="Zou Y."/>
            <person name="Xue W."/>
            <person name="Luo G."/>
        </authorList>
    </citation>
    <scope>NUCLEOTIDE SEQUENCE [LARGE SCALE GENOMIC DNA]</scope>
    <source>
        <strain evidence="1 2">AF30-12BH</strain>
    </source>
</reference>
<dbReference type="AlphaFoldDB" id="A0AAE8AEX0"/>
<name>A0AAE8AEX0_STRPA</name>
<organism evidence="1 2">
    <name type="scientific">Streptococcus parasanguinis</name>
    <dbReference type="NCBI Taxonomy" id="1318"/>
    <lineage>
        <taxon>Bacteria</taxon>
        <taxon>Bacillati</taxon>
        <taxon>Bacillota</taxon>
        <taxon>Bacilli</taxon>
        <taxon>Lactobacillales</taxon>
        <taxon>Streptococcaceae</taxon>
        <taxon>Streptococcus</taxon>
    </lineage>
</organism>
<evidence type="ECO:0000313" key="1">
    <source>
        <dbReference type="EMBL" id="RHN25222.1"/>
    </source>
</evidence>
<dbReference type="Proteomes" id="UP000285725">
    <property type="component" value="Unassembled WGS sequence"/>
</dbReference>
<dbReference type="EMBL" id="QRQU01000004">
    <property type="protein sequence ID" value="RHN25222.1"/>
    <property type="molecule type" value="Genomic_DNA"/>
</dbReference>
<gene>
    <name evidence="1" type="ORF">DWZ19_06515</name>
</gene>
<accession>A0AAE8AEX0</accession>
<protein>
    <submittedName>
        <fullName evidence="1">Uncharacterized protein</fullName>
    </submittedName>
</protein>
<dbReference type="RefSeq" id="WP_118397517.1">
    <property type="nucleotide sequence ID" value="NZ_CABJDC010000004.1"/>
</dbReference>
<sequence length="109" mass="12501">MNILRKIEDKTYQNADLINNIDLNPIVSYHIIKEIVNSKINDINVINKLIEISVRLSVNDSVLGPICLGHMSLAALRKLGVDERIVDNHSAISDYDWELVDKFYHENGW</sequence>